<protein>
    <submittedName>
        <fullName evidence="1">Uncharacterized protein</fullName>
    </submittedName>
</protein>
<keyword evidence="2" id="KW-1185">Reference proteome</keyword>
<accession>A0ACC0GC15</accession>
<name>A0ACC0GC15_9ERIC</name>
<evidence type="ECO:0000313" key="2">
    <source>
        <dbReference type="Proteomes" id="UP001060215"/>
    </source>
</evidence>
<evidence type="ECO:0000313" key="1">
    <source>
        <dbReference type="EMBL" id="KAI7997942.1"/>
    </source>
</evidence>
<comment type="caution">
    <text evidence="1">The sequence shown here is derived from an EMBL/GenBank/DDBJ whole genome shotgun (WGS) entry which is preliminary data.</text>
</comment>
<gene>
    <name evidence="1" type="ORF">LOK49_LG10G01391</name>
</gene>
<sequence>MINAIVVVDIIASEIWFGPQCYAFIEMLGTPAFRYFGFLDDLPERGFDKSKSDCYAAKFQHNKEKRKEKKWAVRILAKSPTFARNPRHIQFEADINCLFLYTSYNRLGRNADESDAEAIIDMAAKASLADQQKQVQENIHSQIKSFCASMDEILLPDSKSINESSESTSQRNTAVTRVALALLLEG</sequence>
<organism evidence="1 2">
    <name type="scientific">Camellia lanceoleosa</name>
    <dbReference type="NCBI Taxonomy" id="1840588"/>
    <lineage>
        <taxon>Eukaryota</taxon>
        <taxon>Viridiplantae</taxon>
        <taxon>Streptophyta</taxon>
        <taxon>Embryophyta</taxon>
        <taxon>Tracheophyta</taxon>
        <taxon>Spermatophyta</taxon>
        <taxon>Magnoliopsida</taxon>
        <taxon>eudicotyledons</taxon>
        <taxon>Gunneridae</taxon>
        <taxon>Pentapetalae</taxon>
        <taxon>asterids</taxon>
        <taxon>Ericales</taxon>
        <taxon>Theaceae</taxon>
        <taxon>Camellia</taxon>
    </lineage>
</organism>
<dbReference type="EMBL" id="CM045767">
    <property type="protein sequence ID" value="KAI7997942.1"/>
    <property type="molecule type" value="Genomic_DNA"/>
</dbReference>
<dbReference type="Proteomes" id="UP001060215">
    <property type="component" value="Chromosome 10"/>
</dbReference>
<proteinExistence type="predicted"/>
<reference evidence="1 2" key="1">
    <citation type="journal article" date="2022" name="Plant J.">
        <title>Chromosome-level genome of Camellia lanceoleosa provides a valuable resource for understanding genome evolution and self-incompatibility.</title>
        <authorList>
            <person name="Gong W."/>
            <person name="Xiao S."/>
            <person name="Wang L."/>
            <person name="Liao Z."/>
            <person name="Chang Y."/>
            <person name="Mo W."/>
            <person name="Hu G."/>
            <person name="Li W."/>
            <person name="Zhao G."/>
            <person name="Zhu H."/>
            <person name="Hu X."/>
            <person name="Ji K."/>
            <person name="Xiang X."/>
            <person name="Song Q."/>
            <person name="Yuan D."/>
            <person name="Jin S."/>
            <person name="Zhang L."/>
        </authorList>
    </citation>
    <scope>NUCLEOTIDE SEQUENCE [LARGE SCALE GENOMIC DNA]</scope>
    <source>
        <strain evidence="1">SQ_2022a</strain>
    </source>
</reference>